<dbReference type="InterPro" id="IPR001680">
    <property type="entry name" value="WD40_rpt"/>
</dbReference>
<dbReference type="PROSITE" id="PS50082">
    <property type="entry name" value="WD_REPEATS_2"/>
    <property type="match status" value="2"/>
</dbReference>
<feature type="compositionally biased region" description="Low complexity" evidence="4">
    <location>
        <begin position="1041"/>
        <end position="1054"/>
    </location>
</feature>
<dbReference type="STRING" id="157072.A0A024T8I5"/>
<dbReference type="EMBL" id="KI914049">
    <property type="protein sequence ID" value="ETV90333.1"/>
    <property type="molecule type" value="Genomic_DNA"/>
</dbReference>
<dbReference type="PROSITE" id="PS00018">
    <property type="entry name" value="EF_HAND_1"/>
    <property type="match status" value="1"/>
</dbReference>
<dbReference type="AlphaFoldDB" id="A0A024T8I5"/>
<dbReference type="PROSITE" id="PS50294">
    <property type="entry name" value="WD_REPEATS_REGION"/>
    <property type="match status" value="1"/>
</dbReference>
<evidence type="ECO:0000256" key="2">
    <source>
        <dbReference type="ARBA" id="ARBA00022837"/>
    </source>
</evidence>
<dbReference type="InterPro" id="IPR002048">
    <property type="entry name" value="EF_hand_dom"/>
</dbReference>
<evidence type="ECO:0000256" key="1">
    <source>
        <dbReference type="ARBA" id="ARBA00022737"/>
    </source>
</evidence>
<dbReference type="eggNOG" id="KOG0274">
    <property type="taxonomic scope" value="Eukaryota"/>
</dbReference>
<dbReference type="Gene3D" id="1.10.238.10">
    <property type="entry name" value="EF-hand"/>
    <property type="match status" value="1"/>
</dbReference>
<evidence type="ECO:0000259" key="5">
    <source>
        <dbReference type="PROSITE" id="PS50222"/>
    </source>
</evidence>
<feature type="repeat" description="WD" evidence="3">
    <location>
        <begin position="385"/>
        <end position="417"/>
    </location>
</feature>
<dbReference type="SUPFAM" id="SSF50998">
    <property type="entry name" value="Quinoprotein alcohol dehydrogenase-like"/>
    <property type="match status" value="1"/>
</dbReference>
<feature type="repeat" description="WD" evidence="3">
    <location>
        <begin position="427"/>
        <end position="468"/>
    </location>
</feature>
<keyword evidence="3" id="KW-0853">WD repeat</keyword>
<sequence>MTTRTADGVEVLRDRRRVFSPDTRHAVPSQVDAKFRQQRILDHTNHVPLDSLLPSRPSYVPKIPESVKSRAMREKTRAGTDIPMHVTPLRRCSLQAQQKNRDVASDAEEMTALLLRLDLDNVSALHALEGGSQRMSQDEFLATVVANIHGTSTVSMEATVTQLCHLFHKIDHDEDGVITWTEFTSFVLESMRGYSEQLLVDGLHEYNKTAISTPIVVNRGMEALIQANDSQCFIGFEQQSKVFQVYDASRHGQLVGTSAPCTGGHLVDITTVPPWDYIVASTTSTTINFWDGRELLLRQQLPTTEVQTVLRWNDQHKLLYSASTTGLIRAWNCDTLECMGTVNLKTKHSVTDMTFLSPRANAVVASLAPTISIMDISSNKQLHQLVGHRLGVTCVKYSLAYRYIISAGLDHDVRLWNPYVESSIATLKGHHHQVVGLTWVDGSPEVHSVDDAGFVKIWDLRTYRCIQTLSTVDKHLSSASSNHKSTSAMVYLPDLNRIVLASSRVDFHDAVLWNASDENALEKETPSMALFMPSTLTILTTAGRHVRVWNAQTGQLTYNLRALVPSTISAGCYGPGSIGYLGTQTGRVYCLNVVSGTLVRNRAVHSREVSSLVLVEFRDRSVAQRVVSASLDGTCVVSDAETLAPLNTMNHWHGVNGHPATRVVPLDVHPPHDYFVPHPTKAMYSDYALDCLKRIFAVYDPDKTGETAFSHAAPLFDAVVKLNHRPCQRNESYLAKLLLASSKSPATTLTFVDFLLMVHDTWHGLGYAAADIGCVAVSHQYNVIVTASMDGHFCVWHGSKCEPLASSSRPIGEHTGITAIVFLEPHPIFAVANDHGGLELYAIPPHPLRYDCLFRTASPATIHNIAWCLPRTLVTGDEEGNVACWRIDGLFEKVSEDDNHTNISDSRRTAQELMQTKQTLVAKSRRRRRRSTHQYEYTLEGQVSLDASWSAHIDALCTLYPCNAANQTASHVVTCGWDGFVRVWALSEERLVGTLIRGTQDNPHLDDNVAWGLTFRHAVANGKIDVHAEATRFLAACDGRPTTASPSSPSNSSTLAKCDPAEGKKLRAVRRKVFSAGTVRRLPSDKRTLDNTTLFEDGEFVISPVGTRCAMRLQEALDSLEPTVERGQREKRMDPRIQRIQHALKVLQPAQSQRRLRVPTDDASIADLVRGVSTTDQHSAL</sequence>
<dbReference type="RefSeq" id="XP_008881060.1">
    <property type="nucleotide sequence ID" value="XM_008882838.1"/>
</dbReference>
<accession>A0A024T8I5</accession>
<proteinExistence type="predicted"/>
<dbReference type="InterPro" id="IPR011992">
    <property type="entry name" value="EF-hand-dom_pair"/>
</dbReference>
<dbReference type="InterPro" id="IPR051242">
    <property type="entry name" value="WD-EF-hand_domain"/>
</dbReference>
<evidence type="ECO:0000313" key="6">
    <source>
        <dbReference type="EMBL" id="ETV90333.1"/>
    </source>
</evidence>
<dbReference type="InterPro" id="IPR011047">
    <property type="entry name" value="Quinoprotein_ADH-like_sf"/>
</dbReference>
<dbReference type="SMART" id="SM00320">
    <property type="entry name" value="WD40"/>
    <property type="match status" value="8"/>
</dbReference>
<protein>
    <recommendedName>
        <fullName evidence="5">EF-hand domain-containing protein</fullName>
    </recommendedName>
</protein>
<dbReference type="Pfam" id="PF00400">
    <property type="entry name" value="WD40"/>
    <property type="match status" value="3"/>
</dbReference>
<dbReference type="PANTHER" id="PTHR44324:SF4">
    <property type="entry name" value="WD40 REPEAT DOMAIN 95"/>
    <property type="match status" value="1"/>
</dbReference>
<feature type="domain" description="EF-hand" evidence="5">
    <location>
        <begin position="158"/>
        <end position="193"/>
    </location>
</feature>
<name>A0A024T8I5_9STRA</name>
<dbReference type="SUPFAM" id="SSF50978">
    <property type="entry name" value="WD40 repeat-like"/>
    <property type="match status" value="1"/>
</dbReference>
<dbReference type="GO" id="GO:0005509">
    <property type="term" value="F:calcium ion binding"/>
    <property type="evidence" value="ECO:0007669"/>
    <property type="project" value="InterPro"/>
</dbReference>
<dbReference type="InterPro" id="IPR036322">
    <property type="entry name" value="WD40_repeat_dom_sf"/>
</dbReference>
<organism evidence="6">
    <name type="scientific">Aphanomyces invadans</name>
    <dbReference type="NCBI Taxonomy" id="157072"/>
    <lineage>
        <taxon>Eukaryota</taxon>
        <taxon>Sar</taxon>
        <taxon>Stramenopiles</taxon>
        <taxon>Oomycota</taxon>
        <taxon>Saprolegniomycetes</taxon>
        <taxon>Saprolegniales</taxon>
        <taxon>Verrucalvaceae</taxon>
        <taxon>Aphanomyces</taxon>
    </lineage>
</organism>
<evidence type="ECO:0000256" key="3">
    <source>
        <dbReference type="PROSITE-ProRule" id="PRU00221"/>
    </source>
</evidence>
<dbReference type="InterPro" id="IPR015943">
    <property type="entry name" value="WD40/YVTN_repeat-like_dom_sf"/>
</dbReference>
<dbReference type="PANTHER" id="PTHR44324">
    <property type="entry name" value="WD40 REPEAT DOMAIN 95"/>
    <property type="match status" value="1"/>
</dbReference>
<keyword evidence="1" id="KW-0677">Repeat</keyword>
<evidence type="ECO:0000256" key="4">
    <source>
        <dbReference type="SAM" id="MobiDB-lite"/>
    </source>
</evidence>
<dbReference type="Gene3D" id="2.130.10.10">
    <property type="entry name" value="YVTN repeat-like/Quinoprotein amine dehydrogenase"/>
    <property type="match status" value="3"/>
</dbReference>
<feature type="region of interest" description="Disordered" evidence="4">
    <location>
        <begin position="1040"/>
        <end position="1061"/>
    </location>
</feature>
<dbReference type="VEuPathDB" id="FungiDB:H310_14876"/>
<dbReference type="InterPro" id="IPR018247">
    <property type="entry name" value="EF_Hand_1_Ca_BS"/>
</dbReference>
<dbReference type="SUPFAM" id="SSF47473">
    <property type="entry name" value="EF-hand"/>
    <property type="match status" value="1"/>
</dbReference>
<gene>
    <name evidence="6" type="ORF">H310_14876</name>
</gene>
<dbReference type="OrthoDB" id="1068471at2759"/>
<reference evidence="6" key="1">
    <citation type="submission" date="2013-12" db="EMBL/GenBank/DDBJ databases">
        <title>The Genome Sequence of Aphanomyces invadans NJM9701.</title>
        <authorList>
            <consortium name="The Broad Institute Genomics Platform"/>
            <person name="Russ C."/>
            <person name="Tyler B."/>
            <person name="van West P."/>
            <person name="Dieguez-Uribeondo J."/>
            <person name="Young S.K."/>
            <person name="Zeng Q."/>
            <person name="Gargeya S."/>
            <person name="Fitzgerald M."/>
            <person name="Abouelleil A."/>
            <person name="Alvarado L."/>
            <person name="Chapman S.B."/>
            <person name="Gainer-Dewar J."/>
            <person name="Goldberg J."/>
            <person name="Griggs A."/>
            <person name="Gujja S."/>
            <person name="Hansen M."/>
            <person name="Howarth C."/>
            <person name="Imamovic A."/>
            <person name="Ireland A."/>
            <person name="Larimer J."/>
            <person name="McCowan C."/>
            <person name="Murphy C."/>
            <person name="Pearson M."/>
            <person name="Poon T.W."/>
            <person name="Priest M."/>
            <person name="Roberts A."/>
            <person name="Saif S."/>
            <person name="Shea T."/>
            <person name="Sykes S."/>
            <person name="Wortman J."/>
            <person name="Nusbaum C."/>
            <person name="Birren B."/>
        </authorList>
    </citation>
    <scope>NUCLEOTIDE SEQUENCE [LARGE SCALE GENOMIC DNA]</scope>
    <source>
        <strain evidence="6">NJM9701</strain>
    </source>
</reference>
<dbReference type="PROSITE" id="PS50222">
    <property type="entry name" value="EF_HAND_2"/>
    <property type="match status" value="1"/>
</dbReference>
<dbReference type="GeneID" id="20091926"/>
<keyword evidence="2" id="KW-0106">Calcium</keyword>